<evidence type="ECO:0000256" key="2">
    <source>
        <dbReference type="SAM" id="SignalP"/>
    </source>
</evidence>
<keyword evidence="1" id="KW-0812">Transmembrane</keyword>
<feature type="transmembrane region" description="Helical" evidence="1">
    <location>
        <begin position="200"/>
        <end position="221"/>
    </location>
</feature>
<accession>A0A9J7IF79</accession>
<feature type="chain" id="PRO_5045625673" evidence="2">
    <location>
        <begin position="29"/>
        <end position="222"/>
    </location>
</feature>
<keyword evidence="3" id="KW-1185">Reference proteome</keyword>
<dbReference type="AlphaFoldDB" id="A0A9J7IF79"/>
<gene>
    <name evidence="4" type="primary">LOC101899719</name>
</gene>
<dbReference type="VEuPathDB" id="VectorBase:MDOMA2_016128"/>
<sequence>MIAKINQKYVTYFLTAILTFTTLQLIHCEPQIAYSNRTHQQIIVPATVIERSEPLANGCYNETIKEPDHSDLSRFIYTEQLICPPGVNMTAMTQHYARPQTNSGFPPTAPADIGKSYVALQPVPTMQNHSAFNTHYQNQSYAVNATPPLAPAWPAPMPPTAAVAPPRPIVTEKPNTVTSQVMVLSQKTGQYAKERKANTAANLLVVKTYVIVVSLFLFSILM</sequence>
<dbReference type="OrthoDB" id="8069936at2759"/>
<keyword evidence="2" id="KW-0732">Signal</keyword>
<dbReference type="KEGG" id="mde:101899719"/>
<proteinExistence type="predicted"/>
<reference evidence="4" key="1">
    <citation type="submission" date="2025-08" db="UniProtKB">
        <authorList>
            <consortium name="RefSeq"/>
        </authorList>
    </citation>
    <scope>IDENTIFICATION</scope>
    <source>
        <strain evidence="4">Aabys</strain>
        <tissue evidence="4">Whole body</tissue>
    </source>
</reference>
<dbReference type="GeneID" id="101899719"/>
<dbReference type="Proteomes" id="UP001652621">
    <property type="component" value="Unplaced"/>
</dbReference>
<keyword evidence="1" id="KW-0472">Membrane</keyword>
<protein>
    <submittedName>
        <fullName evidence="4">Uncharacterized protein LOC101899719</fullName>
    </submittedName>
</protein>
<name>A0A9J7IF79_MUSDO</name>
<dbReference type="RefSeq" id="XP_019894856.2">
    <property type="nucleotide sequence ID" value="XM_020039297.2"/>
</dbReference>
<keyword evidence="1" id="KW-1133">Transmembrane helix</keyword>
<organism evidence="3 4">
    <name type="scientific">Musca domestica</name>
    <name type="common">House fly</name>
    <dbReference type="NCBI Taxonomy" id="7370"/>
    <lineage>
        <taxon>Eukaryota</taxon>
        <taxon>Metazoa</taxon>
        <taxon>Ecdysozoa</taxon>
        <taxon>Arthropoda</taxon>
        <taxon>Hexapoda</taxon>
        <taxon>Insecta</taxon>
        <taxon>Pterygota</taxon>
        <taxon>Neoptera</taxon>
        <taxon>Endopterygota</taxon>
        <taxon>Diptera</taxon>
        <taxon>Brachycera</taxon>
        <taxon>Muscomorpha</taxon>
        <taxon>Muscoidea</taxon>
        <taxon>Muscidae</taxon>
        <taxon>Musca</taxon>
    </lineage>
</organism>
<evidence type="ECO:0000256" key="1">
    <source>
        <dbReference type="SAM" id="Phobius"/>
    </source>
</evidence>
<evidence type="ECO:0000313" key="3">
    <source>
        <dbReference type="Proteomes" id="UP001652621"/>
    </source>
</evidence>
<feature type="signal peptide" evidence="2">
    <location>
        <begin position="1"/>
        <end position="28"/>
    </location>
</feature>
<evidence type="ECO:0000313" key="4">
    <source>
        <dbReference type="RefSeq" id="XP_019894856.2"/>
    </source>
</evidence>